<sequence length="113" mass="12647">MSSGLETLCGQSYGAQQYHMLGIYLQRSWIVLMGVSFFLVPIYIFATPIFKAIGQETEITEVTGIGALWWLPIHFSYLFSFTCQMFLQAQSNNKVIVWFAVIAIAVHVGLCSG</sequence>
<dbReference type="eggNOG" id="KOG1347">
    <property type="taxonomic scope" value="Eukaryota"/>
</dbReference>
<evidence type="ECO:0000256" key="1">
    <source>
        <dbReference type="ARBA" id="ARBA00010199"/>
    </source>
</evidence>
<keyword evidence="2" id="KW-0472">Membrane</keyword>
<evidence type="ECO:0000313" key="3">
    <source>
        <dbReference type="EMBL" id="ERM93924.1"/>
    </source>
</evidence>
<organism evidence="3 4">
    <name type="scientific">Amborella trichopoda</name>
    <dbReference type="NCBI Taxonomy" id="13333"/>
    <lineage>
        <taxon>Eukaryota</taxon>
        <taxon>Viridiplantae</taxon>
        <taxon>Streptophyta</taxon>
        <taxon>Embryophyta</taxon>
        <taxon>Tracheophyta</taxon>
        <taxon>Spermatophyta</taxon>
        <taxon>Magnoliopsida</taxon>
        <taxon>Amborellales</taxon>
        <taxon>Amborellaceae</taxon>
        <taxon>Amborella</taxon>
    </lineage>
</organism>
<dbReference type="GO" id="GO:0016020">
    <property type="term" value="C:membrane"/>
    <property type="evidence" value="ECO:0007669"/>
    <property type="project" value="InterPro"/>
</dbReference>
<keyword evidence="4" id="KW-1185">Reference proteome</keyword>
<dbReference type="InterPro" id="IPR002528">
    <property type="entry name" value="MATE_fam"/>
</dbReference>
<dbReference type="Gramene" id="ERM93924">
    <property type="protein sequence ID" value="ERM93924"/>
    <property type="gene ID" value="AMTR_s00137p00070820"/>
</dbReference>
<dbReference type="GO" id="GO:0015297">
    <property type="term" value="F:antiporter activity"/>
    <property type="evidence" value="ECO:0007669"/>
    <property type="project" value="InterPro"/>
</dbReference>
<accession>W1NFD7</accession>
<comment type="similarity">
    <text evidence="1">Belongs to the multi antimicrobial extrusion (MATE) (TC 2.A.66.1) family.</text>
</comment>
<gene>
    <name evidence="3" type="ORF">AMTR_s00137p00070820</name>
</gene>
<name>W1NFD7_AMBTC</name>
<feature type="transmembrane region" description="Helical" evidence="2">
    <location>
        <begin position="95"/>
        <end position="112"/>
    </location>
</feature>
<keyword evidence="2" id="KW-0812">Transmembrane</keyword>
<dbReference type="AlphaFoldDB" id="W1NFD7"/>
<dbReference type="GO" id="GO:0042910">
    <property type="term" value="F:xenobiotic transmembrane transporter activity"/>
    <property type="evidence" value="ECO:0007669"/>
    <property type="project" value="InterPro"/>
</dbReference>
<dbReference type="Proteomes" id="UP000017836">
    <property type="component" value="Unassembled WGS sequence"/>
</dbReference>
<evidence type="ECO:0000313" key="4">
    <source>
        <dbReference type="Proteomes" id="UP000017836"/>
    </source>
</evidence>
<feature type="transmembrane region" description="Helical" evidence="2">
    <location>
        <begin position="28"/>
        <end position="46"/>
    </location>
</feature>
<reference evidence="4" key="1">
    <citation type="journal article" date="2013" name="Science">
        <title>The Amborella genome and the evolution of flowering plants.</title>
        <authorList>
            <consortium name="Amborella Genome Project"/>
        </authorList>
    </citation>
    <scope>NUCLEOTIDE SEQUENCE [LARGE SCALE GENOMIC DNA]</scope>
</reference>
<dbReference type="Pfam" id="PF01554">
    <property type="entry name" value="MatE"/>
    <property type="match status" value="1"/>
</dbReference>
<feature type="transmembrane region" description="Helical" evidence="2">
    <location>
        <begin position="67"/>
        <end position="89"/>
    </location>
</feature>
<dbReference type="EMBL" id="KI397541">
    <property type="protein sequence ID" value="ERM93924.1"/>
    <property type="molecule type" value="Genomic_DNA"/>
</dbReference>
<evidence type="ECO:0000256" key="2">
    <source>
        <dbReference type="SAM" id="Phobius"/>
    </source>
</evidence>
<proteinExistence type="inferred from homology"/>
<protein>
    <submittedName>
        <fullName evidence="3">Uncharacterized protein</fullName>
    </submittedName>
</protein>
<keyword evidence="2" id="KW-1133">Transmembrane helix</keyword>
<dbReference type="PANTHER" id="PTHR11206">
    <property type="entry name" value="MULTIDRUG RESISTANCE PROTEIN"/>
    <property type="match status" value="1"/>
</dbReference>
<dbReference type="HOGENOM" id="CLU_145030_0_0_1"/>
<dbReference type="OMA" id="HFCHARV"/>